<dbReference type="EMBL" id="JBHMCT010000005">
    <property type="protein sequence ID" value="MFB9553532.1"/>
    <property type="molecule type" value="Genomic_DNA"/>
</dbReference>
<evidence type="ECO:0000313" key="2">
    <source>
        <dbReference type="Proteomes" id="UP001589716"/>
    </source>
</evidence>
<dbReference type="NCBIfam" id="NF006734">
    <property type="entry name" value="PRK09266.1"/>
    <property type="match status" value="1"/>
</dbReference>
<dbReference type="InterPro" id="IPR043132">
    <property type="entry name" value="BCAT-like_C"/>
</dbReference>
<comment type="caution">
    <text evidence="1">The sequence shown here is derived from an EMBL/GenBank/DDBJ whole genome shotgun (WGS) entry which is preliminary data.</text>
</comment>
<protein>
    <submittedName>
        <fullName evidence="1">Aminotransferase class IV family protein</fullName>
    </submittedName>
</protein>
<name>A0ABV5QJ69_9ACTN</name>
<dbReference type="InterPro" id="IPR001544">
    <property type="entry name" value="Aminotrans_IV"/>
</dbReference>
<dbReference type="Gene3D" id="3.30.470.10">
    <property type="match status" value="1"/>
</dbReference>
<accession>A0ABV5QJ69</accession>
<gene>
    <name evidence="1" type="ORF">ACFFTP_04880</name>
</gene>
<dbReference type="SUPFAM" id="SSF56752">
    <property type="entry name" value="D-aminoacid aminotransferase-like PLP-dependent enzymes"/>
    <property type="match status" value="1"/>
</dbReference>
<organism evidence="1 2">
    <name type="scientific">Streptomyces roseoviridis</name>
    <dbReference type="NCBI Taxonomy" id="67361"/>
    <lineage>
        <taxon>Bacteria</taxon>
        <taxon>Bacillati</taxon>
        <taxon>Actinomycetota</taxon>
        <taxon>Actinomycetes</taxon>
        <taxon>Kitasatosporales</taxon>
        <taxon>Streptomycetaceae</taxon>
        <taxon>Streptomyces</taxon>
    </lineage>
</organism>
<keyword evidence="1" id="KW-0808">Transferase</keyword>
<dbReference type="Proteomes" id="UP001589716">
    <property type="component" value="Unassembled WGS sequence"/>
</dbReference>
<keyword evidence="1" id="KW-0032">Aminotransferase</keyword>
<keyword evidence="2" id="KW-1185">Reference proteome</keyword>
<sequence>MSADSPPTPSPYVAELDGRPATAADLAPLAFAGYAHFTAAQVRGGRIRGLDLHLERLRGASLTLFGRAVPDEEVRGRLRAALAAGPADVSVTVTVHSPEGEFTARAHPCAAPRLLVRTGPPATGPEGPLALAVVPHERVLPEVKHVGEVAKTLLLRRAVADGFDDAAFLDGEGRLSEATIWNLVFWDGTSVLWPEAAMLTGTTMSAVRRRLAALGVPQRTAPITPAALPALAGAAVMNSWTPGIPVHRLGPASLPPAPDFLRLLHRAYETEAWVAP</sequence>
<dbReference type="Pfam" id="PF01063">
    <property type="entry name" value="Aminotran_4"/>
    <property type="match status" value="1"/>
</dbReference>
<proteinExistence type="predicted"/>
<reference evidence="1 2" key="1">
    <citation type="submission" date="2024-09" db="EMBL/GenBank/DDBJ databases">
        <authorList>
            <person name="Sun Q."/>
            <person name="Mori K."/>
        </authorList>
    </citation>
    <scope>NUCLEOTIDE SEQUENCE [LARGE SCALE GENOMIC DNA]</scope>
    <source>
        <strain evidence="1 2">JCM 4414</strain>
    </source>
</reference>
<evidence type="ECO:0000313" key="1">
    <source>
        <dbReference type="EMBL" id="MFB9553532.1"/>
    </source>
</evidence>
<dbReference type="RefSeq" id="WP_345486364.1">
    <property type="nucleotide sequence ID" value="NZ_BAAAWU010000001.1"/>
</dbReference>
<dbReference type="InterPro" id="IPR043131">
    <property type="entry name" value="BCAT-like_N"/>
</dbReference>
<dbReference type="GO" id="GO:0008483">
    <property type="term" value="F:transaminase activity"/>
    <property type="evidence" value="ECO:0007669"/>
    <property type="project" value="UniProtKB-KW"/>
</dbReference>
<dbReference type="InterPro" id="IPR036038">
    <property type="entry name" value="Aminotransferase-like"/>
</dbReference>
<dbReference type="Gene3D" id="3.20.10.10">
    <property type="entry name" value="D-amino Acid Aminotransferase, subunit A, domain 2"/>
    <property type="match status" value="1"/>
</dbReference>